<protein>
    <submittedName>
        <fullName evidence="2">Uncharacterized protein</fullName>
    </submittedName>
</protein>
<evidence type="ECO:0000313" key="3">
    <source>
        <dbReference type="Proteomes" id="UP000259975"/>
    </source>
</evidence>
<dbReference type="Proteomes" id="UP000259975">
    <property type="component" value="Unassembled WGS sequence"/>
</dbReference>
<dbReference type="RefSeq" id="WP_039814628.1">
    <property type="nucleotide sequence ID" value="NZ_BFAI01000185.1"/>
</dbReference>
<dbReference type="EMBL" id="UKGE01000027">
    <property type="protein sequence ID" value="SXN33759.1"/>
    <property type="molecule type" value="Genomic_DNA"/>
</dbReference>
<accession>A0A367NGB4</accession>
<evidence type="ECO:0000313" key="2">
    <source>
        <dbReference type="EMBL" id="SXN33759.1"/>
    </source>
</evidence>
<dbReference type="AlphaFoldDB" id="A0A367NGB4"/>
<proteinExistence type="predicted"/>
<dbReference type="Proteomes" id="UP001244490">
    <property type="component" value="Unassembled WGS sequence"/>
</dbReference>
<sequence>MAKDIDALLEQQADQVTAVLKSHAAHIESMLAQHRFQVAQLALHNSPEPFVREVFNHLRDRLVQVTINEAGLADADDARYLLRILDRMELSALEGKPL</sequence>
<evidence type="ECO:0000313" key="1">
    <source>
        <dbReference type="EMBL" id="MDP0970627.1"/>
    </source>
</evidence>
<dbReference type="EMBL" id="JAUUIA010000036">
    <property type="protein sequence ID" value="MDP0970627.1"/>
    <property type="molecule type" value="Genomic_DNA"/>
</dbReference>
<gene>
    <name evidence="1" type="ORF">Q6294_26795</name>
    <name evidence="2" type="ORF">SAMEA3499901_04815</name>
</gene>
<reference evidence="1" key="2">
    <citation type="submission" date="2023-07" db="EMBL/GenBank/DDBJ databases">
        <authorList>
            <person name="Peng Z."/>
        </authorList>
    </citation>
    <scope>NUCLEOTIDE SEQUENCE</scope>
    <source>
        <strain evidence="1">KP219</strain>
    </source>
</reference>
<organism evidence="2 3">
    <name type="scientific">Klebsiella pneumoniae</name>
    <dbReference type="NCBI Taxonomy" id="573"/>
    <lineage>
        <taxon>Bacteria</taxon>
        <taxon>Pseudomonadati</taxon>
        <taxon>Pseudomonadota</taxon>
        <taxon>Gammaproteobacteria</taxon>
        <taxon>Enterobacterales</taxon>
        <taxon>Enterobacteriaceae</taxon>
        <taxon>Klebsiella/Raoultella group</taxon>
        <taxon>Klebsiella</taxon>
        <taxon>Klebsiella pneumoniae complex</taxon>
    </lineage>
</organism>
<reference evidence="2 3" key="1">
    <citation type="submission" date="2018-08" db="EMBL/GenBank/DDBJ databases">
        <authorList>
            <consortium name="Pathogen Informatics"/>
        </authorList>
    </citation>
    <scope>NUCLEOTIDE SEQUENCE [LARGE SCALE GENOMIC DNA]</scope>
    <source>
        <strain evidence="2 3">EuSCAPE_AT029</strain>
    </source>
</reference>
<name>A0A367NGB4_KLEPN</name>
<comment type="caution">
    <text evidence="2">The sequence shown here is derived from an EMBL/GenBank/DDBJ whole genome shotgun (WGS) entry which is preliminary data.</text>
</comment>